<feature type="transmembrane region" description="Helical" evidence="12">
    <location>
        <begin position="1207"/>
        <end position="1231"/>
    </location>
</feature>
<feature type="transmembrane region" description="Helical" evidence="12">
    <location>
        <begin position="1163"/>
        <end position="1186"/>
    </location>
</feature>
<keyword evidence="16" id="KW-1185">Reference proteome</keyword>
<evidence type="ECO:0000259" key="13">
    <source>
        <dbReference type="PROSITE" id="PS50893"/>
    </source>
</evidence>
<evidence type="ECO:0000256" key="11">
    <source>
        <dbReference type="SAM" id="MobiDB-lite"/>
    </source>
</evidence>
<dbReference type="SMART" id="SM00382">
    <property type="entry name" value="AAA"/>
    <property type="match status" value="2"/>
</dbReference>
<feature type="transmembrane region" description="Helical" evidence="12">
    <location>
        <begin position="1243"/>
        <end position="1261"/>
    </location>
</feature>
<dbReference type="InterPro" id="IPR003439">
    <property type="entry name" value="ABC_transporter-like_ATP-bd"/>
</dbReference>
<dbReference type="SUPFAM" id="SSF52540">
    <property type="entry name" value="P-loop containing nucleoside triphosphate hydrolases"/>
    <property type="match status" value="2"/>
</dbReference>
<evidence type="ECO:0000256" key="5">
    <source>
        <dbReference type="ARBA" id="ARBA00022737"/>
    </source>
</evidence>
<feature type="transmembrane region" description="Helical" evidence="12">
    <location>
        <begin position="92"/>
        <end position="116"/>
    </location>
</feature>
<evidence type="ECO:0000256" key="10">
    <source>
        <dbReference type="ARBA" id="ARBA00023180"/>
    </source>
</evidence>
<dbReference type="SUPFAM" id="SSF90123">
    <property type="entry name" value="ABC transporter transmembrane region"/>
    <property type="match status" value="2"/>
</dbReference>
<dbReference type="PROSITE" id="PS00211">
    <property type="entry name" value="ABC_TRANSPORTER_1"/>
    <property type="match status" value="1"/>
</dbReference>
<dbReference type="PROSITE" id="PS50893">
    <property type="entry name" value="ABC_TRANSPORTER_2"/>
    <property type="match status" value="2"/>
</dbReference>
<dbReference type="Gene3D" id="1.20.1560.10">
    <property type="entry name" value="ABC transporter type 1, transmembrane domain"/>
    <property type="match status" value="2"/>
</dbReference>
<protein>
    <recommendedName>
        <fullName evidence="17">ATP-binding cassette transporter</fullName>
    </recommendedName>
</protein>
<evidence type="ECO:0000259" key="14">
    <source>
        <dbReference type="PROSITE" id="PS50929"/>
    </source>
</evidence>
<dbReference type="FunFam" id="3.40.50.300:FF:002145">
    <property type="entry name" value="ABC transporter (MsbA subfamily)"/>
    <property type="match status" value="1"/>
</dbReference>
<evidence type="ECO:0000256" key="2">
    <source>
        <dbReference type="ARBA" id="ARBA00022448"/>
    </source>
</evidence>
<organism evidence="15 16">
    <name type="scientific">Russula ochroleuca</name>
    <dbReference type="NCBI Taxonomy" id="152965"/>
    <lineage>
        <taxon>Eukaryota</taxon>
        <taxon>Fungi</taxon>
        <taxon>Dikarya</taxon>
        <taxon>Basidiomycota</taxon>
        <taxon>Agaricomycotina</taxon>
        <taxon>Agaricomycetes</taxon>
        <taxon>Russulales</taxon>
        <taxon>Russulaceae</taxon>
        <taxon>Russula</taxon>
    </lineage>
</organism>
<keyword evidence="9 12" id="KW-0472">Membrane</keyword>
<keyword evidence="2" id="KW-0813">Transport</keyword>
<evidence type="ECO:0000313" key="15">
    <source>
        <dbReference type="EMBL" id="KAF8473713.1"/>
    </source>
</evidence>
<keyword evidence="4 12" id="KW-0812">Transmembrane</keyword>
<feature type="transmembrane region" description="Helical" evidence="12">
    <location>
        <begin position="371"/>
        <end position="394"/>
    </location>
</feature>
<gene>
    <name evidence="15" type="ORF">DFH94DRAFT_763955</name>
</gene>
<keyword evidence="5" id="KW-0677">Repeat</keyword>
<accession>A0A9P5JZK3</accession>
<dbReference type="Pfam" id="PF00005">
    <property type="entry name" value="ABC_tran"/>
    <property type="match status" value="2"/>
</dbReference>
<feature type="compositionally biased region" description="Low complexity" evidence="11">
    <location>
        <begin position="442"/>
        <end position="459"/>
    </location>
</feature>
<evidence type="ECO:0000256" key="12">
    <source>
        <dbReference type="SAM" id="Phobius"/>
    </source>
</evidence>
<dbReference type="Gene3D" id="3.40.50.300">
    <property type="entry name" value="P-loop containing nucleotide triphosphate hydrolases"/>
    <property type="match status" value="2"/>
</dbReference>
<evidence type="ECO:0008006" key="17">
    <source>
        <dbReference type="Google" id="ProtNLM"/>
    </source>
</evidence>
<dbReference type="CDD" id="cd03250">
    <property type="entry name" value="ABCC_MRP_domain1"/>
    <property type="match status" value="1"/>
</dbReference>
<dbReference type="OrthoDB" id="6500128at2759"/>
<dbReference type="GO" id="GO:0005524">
    <property type="term" value="F:ATP binding"/>
    <property type="evidence" value="ECO:0007669"/>
    <property type="project" value="UniProtKB-KW"/>
</dbReference>
<feature type="transmembrane region" description="Helical" evidence="12">
    <location>
        <begin position="1117"/>
        <end position="1139"/>
    </location>
</feature>
<feature type="transmembrane region" description="Helical" evidence="12">
    <location>
        <begin position="1026"/>
        <end position="1054"/>
    </location>
</feature>
<dbReference type="CDD" id="cd18604">
    <property type="entry name" value="ABC_6TM_VMR1_D2_like"/>
    <property type="match status" value="1"/>
</dbReference>
<feature type="transmembrane region" description="Helical" evidence="12">
    <location>
        <begin position="331"/>
        <end position="351"/>
    </location>
</feature>
<dbReference type="InterPro" id="IPR011527">
    <property type="entry name" value="ABC1_TM_dom"/>
</dbReference>
<feature type="transmembrane region" description="Helical" evidence="12">
    <location>
        <begin position="190"/>
        <end position="208"/>
    </location>
</feature>
<dbReference type="InterPro" id="IPR017871">
    <property type="entry name" value="ABC_transporter-like_CS"/>
</dbReference>
<dbReference type="InterPro" id="IPR036640">
    <property type="entry name" value="ABC1_TM_sf"/>
</dbReference>
<evidence type="ECO:0000256" key="7">
    <source>
        <dbReference type="ARBA" id="ARBA00022840"/>
    </source>
</evidence>
<feature type="domain" description="ABC transmembrane type-1" evidence="14">
    <location>
        <begin position="334"/>
        <end position="631"/>
    </location>
</feature>
<reference evidence="15" key="2">
    <citation type="journal article" date="2020" name="Nat. Commun.">
        <title>Large-scale genome sequencing of mycorrhizal fungi provides insights into the early evolution of symbiotic traits.</title>
        <authorList>
            <person name="Miyauchi S."/>
            <person name="Kiss E."/>
            <person name="Kuo A."/>
            <person name="Drula E."/>
            <person name="Kohler A."/>
            <person name="Sanchez-Garcia M."/>
            <person name="Morin E."/>
            <person name="Andreopoulos B."/>
            <person name="Barry K.W."/>
            <person name="Bonito G."/>
            <person name="Buee M."/>
            <person name="Carver A."/>
            <person name="Chen C."/>
            <person name="Cichocki N."/>
            <person name="Clum A."/>
            <person name="Culley D."/>
            <person name="Crous P.W."/>
            <person name="Fauchery L."/>
            <person name="Girlanda M."/>
            <person name="Hayes R.D."/>
            <person name="Keri Z."/>
            <person name="LaButti K."/>
            <person name="Lipzen A."/>
            <person name="Lombard V."/>
            <person name="Magnuson J."/>
            <person name="Maillard F."/>
            <person name="Murat C."/>
            <person name="Nolan M."/>
            <person name="Ohm R.A."/>
            <person name="Pangilinan J."/>
            <person name="Pereira M.F."/>
            <person name="Perotto S."/>
            <person name="Peter M."/>
            <person name="Pfister S."/>
            <person name="Riley R."/>
            <person name="Sitrit Y."/>
            <person name="Stielow J.B."/>
            <person name="Szollosi G."/>
            <person name="Zifcakova L."/>
            <person name="Stursova M."/>
            <person name="Spatafora J.W."/>
            <person name="Tedersoo L."/>
            <person name="Vaario L.M."/>
            <person name="Yamada A."/>
            <person name="Yan M."/>
            <person name="Wang P."/>
            <person name="Xu J."/>
            <person name="Bruns T."/>
            <person name="Baldrian P."/>
            <person name="Vilgalys R."/>
            <person name="Dunand C."/>
            <person name="Henrissat B."/>
            <person name="Grigoriev I.V."/>
            <person name="Hibbett D."/>
            <person name="Nagy L.G."/>
            <person name="Martin F.M."/>
        </authorList>
    </citation>
    <scope>NUCLEOTIDE SEQUENCE</scope>
    <source>
        <strain evidence="15">Prilba</strain>
    </source>
</reference>
<evidence type="ECO:0000313" key="16">
    <source>
        <dbReference type="Proteomes" id="UP000759537"/>
    </source>
</evidence>
<keyword evidence="6" id="KW-0547">Nucleotide-binding</keyword>
<evidence type="ECO:0000256" key="8">
    <source>
        <dbReference type="ARBA" id="ARBA00022989"/>
    </source>
</evidence>
<proteinExistence type="predicted"/>
<keyword evidence="3" id="KW-1003">Cell membrane</keyword>
<name>A0A9P5JZK3_9AGAM</name>
<dbReference type="CDD" id="cd18596">
    <property type="entry name" value="ABC_6TM_VMR1_D1_like"/>
    <property type="match status" value="1"/>
</dbReference>
<comment type="caution">
    <text evidence="15">The sequence shown here is derived from an EMBL/GenBank/DDBJ whole genome shotgun (WGS) entry which is preliminary data.</text>
</comment>
<evidence type="ECO:0000256" key="9">
    <source>
        <dbReference type="ARBA" id="ARBA00023136"/>
    </source>
</evidence>
<evidence type="ECO:0000256" key="3">
    <source>
        <dbReference type="ARBA" id="ARBA00022475"/>
    </source>
</evidence>
<sequence length="1547" mass="171531">MFAAVLLPDSDLVNRVALWTHPLLIPSYAVLASIVALFLQTIFLSGPIEALRARLPVISEDTCNTGESSAGSTRTDLLSAVKRHVERSGGSIIFVFQLSRLVLVVSLLVLSIFSFLQGEGLHSADAGFKLNALNKHWGKWRGRKHRNDGGRSGDSFSEAEWLDLAACLTYLFASFLALVSVAARKGYASVASFHLSSILLITFSVYAYRDIWPLLTFTLSPADGRDGSLLWAKVSLLAVAGVVIPLVTPRRYVPLDPKASSSSFPLHLPLHLIFFKASRVPHLSHDMLPPLADYDYTKNLVRRSFKNLDTFSGSSNRHIFWGLMTTFRKEYVQMAIIIIIRVITTLMSPYGMKQLLRYLETRGEGAVVRPWVWVAYLFLGPALGTIGLQGYYFITSGTLVRVSAIITQLVFEHALRIRVKAETPSSPKATPAVTPEARSESTTPDNVSVVDNNVSETVSGSGEENGQSTTSSGKQKGEFPASIAGDDDSEDARKSSNLVGKMNNLVSTDLENIVDGRDILLLALYLPLQLVLCIWFLYGILGWSIFVGLVVMIALFPLSGVLVNVIQTVQKESMKRTDARVQTATETMNILRMVKLFGWEPKVAERLAERRKRELQYIMKRQILNLINMIIKAQLRTIFWLVPVFVQAKVSLDRVDDFLRNTELLDEYAYAEKGSERVMLTDTSHFDRDVIGFQNASFTWSNDGVNDGTLTSSRRFTLRVDGELVFKRGGFNLIIGPTGSGKTSLLMALLGEMHFIPMTPDGWYHLPRSGGVSYAAQESWIQNETIKDNILLGTPYDKERYKKVIYQCGLERDLSLFDAGDKTEVGEKGLTLSGGQKARITLARAVYSSAEIVILDDVLAALDVHTARWIVEKCFKGDLIHGRTVLLVTHNVAMASPLADYVVSLGMDGRIVSRGSALDAIALSPELVEDIPDEEKRIDQEGPDATAKQSDGKLIVAEEVAEGHVSWDAFRLFFKALGGSHVFLFWIFFISGLLLCEAFIAGQTWFMGHWAEQYVLYPPDSVDVTFYLSAYGLLVLVAVIAYVTSNTVYIFGVVRAARSIHGKLIEAVLGTTLRWLDTTPTSRVITRVTQDIRAVDGPVSNTFEWFNEISVEMLIKAIAVVYLTPVFIFPCIIIAFMGARLGQVYMKAQIAIKREMSNAKAPVLGHFGAAVAGLVSIRAYGAKLAFREESYKRINRYSRAGRSFYDMNRWISLRVDFLGGLFAASLAAYLIYVPNERVLSSDIGFSLTMAIGFSGMILWWVRIFNDFEWCHSLERIYAYINIEQEPKPTKEGIPPAYWPASGDLRVENLSSRYSLDGPKVLHDISFHIKSGERVGIVGRTGSGKSSLTLSLLRCIFTEGNVYYDGKLTSSTNLDALRSSITIIPQTPELLSGTLRENLDPFSQYDDASLNGALRASGLFSLQNDDDEGRLTLDSQIGTGGGNLSVGQRQILALARAIVRGSKLLILDEDYKTDTIIQTSLRNELRGDVTLITVAHRLQTIIDADKVVEFDKPSELLKKENGRFRSLVDHSGDKDLLYQLSNKMAATQ</sequence>
<evidence type="ECO:0000256" key="6">
    <source>
        <dbReference type="ARBA" id="ARBA00022741"/>
    </source>
</evidence>
<feature type="domain" description="ABC transporter" evidence="13">
    <location>
        <begin position="1304"/>
        <end position="1539"/>
    </location>
</feature>
<dbReference type="FunFam" id="1.20.1560.10:FF:000013">
    <property type="entry name" value="ABC transporter C family member 2"/>
    <property type="match status" value="1"/>
</dbReference>
<dbReference type="EMBL" id="WHVB01000018">
    <property type="protein sequence ID" value="KAF8473713.1"/>
    <property type="molecule type" value="Genomic_DNA"/>
</dbReference>
<keyword evidence="8 12" id="KW-1133">Transmembrane helix</keyword>
<dbReference type="InterPro" id="IPR003593">
    <property type="entry name" value="AAA+_ATPase"/>
</dbReference>
<feature type="transmembrane region" description="Helical" evidence="12">
    <location>
        <begin position="983"/>
        <end position="1006"/>
    </location>
</feature>
<feature type="compositionally biased region" description="Polar residues" evidence="11">
    <location>
        <begin position="460"/>
        <end position="474"/>
    </location>
</feature>
<feature type="region of interest" description="Disordered" evidence="11">
    <location>
        <begin position="424"/>
        <end position="494"/>
    </location>
</feature>
<dbReference type="GO" id="GO:0140359">
    <property type="term" value="F:ABC-type transporter activity"/>
    <property type="evidence" value="ECO:0007669"/>
    <property type="project" value="InterPro"/>
</dbReference>
<dbReference type="GO" id="GO:0016887">
    <property type="term" value="F:ATP hydrolysis activity"/>
    <property type="evidence" value="ECO:0007669"/>
    <property type="project" value="InterPro"/>
</dbReference>
<dbReference type="CDD" id="cd03244">
    <property type="entry name" value="ABCC_MRP_domain2"/>
    <property type="match status" value="1"/>
</dbReference>
<reference evidence="15" key="1">
    <citation type="submission" date="2019-10" db="EMBL/GenBank/DDBJ databases">
        <authorList>
            <consortium name="DOE Joint Genome Institute"/>
            <person name="Kuo A."/>
            <person name="Miyauchi S."/>
            <person name="Kiss E."/>
            <person name="Drula E."/>
            <person name="Kohler A."/>
            <person name="Sanchez-Garcia M."/>
            <person name="Andreopoulos B."/>
            <person name="Barry K.W."/>
            <person name="Bonito G."/>
            <person name="Buee M."/>
            <person name="Carver A."/>
            <person name="Chen C."/>
            <person name="Cichocki N."/>
            <person name="Clum A."/>
            <person name="Culley D."/>
            <person name="Crous P.W."/>
            <person name="Fauchery L."/>
            <person name="Girlanda M."/>
            <person name="Hayes R."/>
            <person name="Keri Z."/>
            <person name="LaButti K."/>
            <person name="Lipzen A."/>
            <person name="Lombard V."/>
            <person name="Magnuson J."/>
            <person name="Maillard F."/>
            <person name="Morin E."/>
            <person name="Murat C."/>
            <person name="Nolan M."/>
            <person name="Ohm R."/>
            <person name="Pangilinan J."/>
            <person name="Pereira M."/>
            <person name="Perotto S."/>
            <person name="Peter M."/>
            <person name="Riley R."/>
            <person name="Sitrit Y."/>
            <person name="Stielow B."/>
            <person name="Szollosi G."/>
            <person name="Zifcakova L."/>
            <person name="Stursova M."/>
            <person name="Spatafora J.W."/>
            <person name="Tedersoo L."/>
            <person name="Vaario L.-M."/>
            <person name="Yamada A."/>
            <person name="Yan M."/>
            <person name="Wang P."/>
            <person name="Xu J."/>
            <person name="Bruns T."/>
            <person name="Baldrian P."/>
            <person name="Vilgalys R."/>
            <person name="Henrissat B."/>
            <person name="Grigoriev I.V."/>
            <person name="Hibbett D."/>
            <person name="Nagy L.G."/>
            <person name="Martin F.M."/>
        </authorList>
    </citation>
    <scope>NUCLEOTIDE SEQUENCE</scope>
    <source>
        <strain evidence="15">Prilba</strain>
    </source>
</reference>
<dbReference type="Pfam" id="PF00664">
    <property type="entry name" value="ABC_membrane"/>
    <property type="match status" value="2"/>
</dbReference>
<feature type="transmembrane region" description="Helical" evidence="12">
    <location>
        <begin position="161"/>
        <end position="183"/>
    </location>
</feature>
<feature type="domain" description="ABC transporter" evidence="13">
    <location>
        <begin position="691"/>
        <end position="933"/>
    </location>
</feature>
<feature type="transmembrane region" description="Helical" evidence="12">
    <location>
        <begin position="519"/>
        <end position="538"/>
    </location>
</feature>
<dbReference type="PANTHER" id="PTHR24223:SF356">
    <property type="entry name" value="ATP-BINDING CASSETTE TRANSPORTER ABC4"/>
    <property type="match status" value="1"/>
</dbReference>
<feature type="domain" description="ABC transmembrane type-1" evidence="14">
    <location>
        <begin position="987"/>
        <end position="1268"/>
    </location>
</feature>
<keyword evidence="7" id="KW-0067">ATP-binding</keyword>
<dbReference type="InterPro" id="IPR027417">
    <property type="entry name" value="P-loop_NTPase"/>
</dbReference>
<feature type="transmembrane region" description="Helical" evidence="12">
    <location>
        <begin position="23"/>
        <end position="44"/>
    </location>
</feature>
<dbReference type="InterPro" id="IPR050173">
    <property type="entry name" value="ABC_transporter_C-like"/>
</dbReference>
<evidence type="ECO:0000256" key="1">
    <source>
        <dbReference type="ARBA" id="ARBA00004651"/>
    </source>
</evidence>
<comment type="subcellular location">
    <subcellularLocation>
        <location evidence="1">Cell membrane</location>
        <topology evidence="1">Multi-pass membrane protein</topology>
    </subcellularLocation>
</comment>
<dbReference type="Proteomes" id="UP000759537">
    <property type="component" value="Unassembled WGS sequence"/>
</dbReference>
<evidence type="ECO:0000256" key="4">
    <source>
        <dbReference type="ARBA" id="ARBA00022692"/>
    </source>
</evidence>
<dbReference type="GO" id="GO:0005886">
    <property type="term" value="C:plasma membrane"/>
    <property type="evidence" value="ECO:0007669"/>
    <property type="project" value="UniProtKB-SubCell"/>
</dbReference>
<dbReference type="PROSITE" id="PS50929">
    <property type="entry name" value="ABC_TM1F"/>
    <property type="match status" value="2"/>
</dbReference>
<keyword evidence="10" id="KW-0325">Glycoprotein</keyword>
<feature type="transmembrane region" description="Helical" evidence="12">
    <location>
        <begin position="228"/>
        <end position="248"/>
    </location>
</feature>
<feature type="transmembrane region" description="Helical" evidence="12">
    <location>
        <begin position="544"/>
        <end position="566"/>
    </location>
</feature>
<dbReference type="PANTHER" id="PTHR24223">
    <property type="entry name" value="ATP-BINDING CASSETTE SUB-FAMILY C"/>
    <property type="match status" value="1"/>
</dbReference>